<dbReference type="SUPFAM" id="SSF51182">
    <property type="entry name" value="RmlC-like cupins"/>
    <property type="match status" value="1"/>
</dbReference>
<dbReference type="NCBIfam" id="TIGR01221">
    <property type="entry name" value="rmlC"/>
    <property type="match status" value="1"/>
</dbReference>
<dbReference type="InterPro" id="IPR000888">
    <property type="entry name" value="RmlC-like"/>
</dbReference>
<dbReference type="GO" id="GO:0008830">
    <property type="term" value="F:dTDP-4-dehydrorhamnose 3,5-epimerase activity"/>
    <property type="evidence" value="ECO:0007669"/>
    <property type="project" value="UniProtKB-EC"/>
</dbReference>
<dbReference type="EC" id="5.1.3.13" evidence="3 5"/>
<organism evidence="6 7">
    <name type="scientific">Novosphingobium anseongense</name>
    <dbReference type="NCBI Taxonomy" id="3133436"/>
    <lineage>
        <taxon>Bacteria</taxon>
        <taxon>Pseudomonadati</taxon>
        <taxon>Pseudomonadota</taxon>
        <taxon>Alphaproteobacteria</taxon>
        <taxon>Sphingomonadales</taxon>
        <taxon>Sphingomonadaceae</taxon>
        <taxon>Novosphingobium</taxon>
    </lineage>
</organism>
<comment type="similarity">
    <text evidence="5">Belongs to the dTDP-4-dehydrorhamnose 3,5-epimerase family.</text>
</comment>
<protein>
    <recommendedName>
        <fullName evidence="4 5">dTDP-4-dehydrorhamnose 3,5-epimerase</fullName>
        <ecNumber evidence="3 5">5.1.3.13</ecNumber>
    </recommendedName>
    <alternativeName>
        <fullName evidence="5">Thymidine diphospho-4-keto-rhamnose 3,5-epimerase</fullName>
    </alternativeName>
</protein>
<dbReference type="Pfam" id="PF00908">
    <property type="entry name" value="dTDP_sugar_isom"/>
    <property type="match status" value="1"/>
</dbReference>
<comment type="subunit">
    <text evidence="5">Homodimer.</text>
</comment>
<accession>A0ABU8RVB3</accession>
<keyword evidence="7" id="KW-1185">Reference proteome</keyword>
<evidence type="ECO:0000256" key="4">
    <source>
        <dbReference type="ARBA" id="ARBA00019595"/>
    </source>
</evidence>
<dbReference type="EMBL" id="JBBHJZ010000002">
    <property type="protein sequence ID" value="MEJ5977021.1"/>
    <property type="molecule type" value="Genomic_DNA"/>
</dbReference>
<evidence type="ECO:0000256" key="2">
    <source>
        <dbReference type="ARBA" id="ARBA00001997"/>
    </source>
</evidence>
<dbReference type="RefSeq" id="WP_339586974.1">
    <property type="nucleotide sequence ID" value="NZ_JBBHJZ010000002.1"/>
</dbReference>
<evidence type="ECO:0000256" key="3">
    <source>
        <dbReference type="ARBA" id="ARBA00012098"/>
    </source>
</evidence>
<dbReference type="InterPro" id="IPR014710">
    <property type="entry name" value="RmlC-like_jellyroll"/>
</dbReference>
<dbReference type="PANTHER" id="PTHR21047">
    <property type="entry name" value="DTDP-6-DEOXY-D-GLUCOSE-3,5 EPIMERASE"/>
    <property type="match status" value="1"/>
</dbReference>
<dbReference type="PANTHER" id="PTHR21047:SF2">
    <property type="entry name" value="THYMIDINE DIPHOSPHO-4-KETO-RHAMNOSE 3,5-EPIMERASE"/>
    <property type="match status" value="1"/>
</dbReference>
<gene>
    <name evidence="6" type="primary">rfbC</name>
    <name evidence="6" type="ORF">WG901_10280</name>
</gene>
<evidence type="ECO:0000313" key="6">
    <source>
        <dbReference type="EMBL" id="MEJ5977021.1"/>
    </source>
</evidence>
<comment type="function">
    <text evidence="2 5">Catalyzes the epimerization of the C3' and C5'positions of dTDP-6-deoxy-D-xylo-4-hexulose, forming dTDP-6-deoxy-L-lyxo-4-hexulose.</text>
</comment>
<comment type="pathway">
    <text evidence="5">Carbohydrate biosynthesis; dTDP-L-rhamnose biosynthesis.</text>
</comment>
<keyword evidence="5 6" id="KW-0413">Isomerase</keyword>
<evidence type="ECO:0000256" key="1">
    <source>
        <dbReference type="ARBA" id="ARBA00001298"/>
    </source>
</evidence>
<name>A0ABU8RVB3_9SPHN</name>
<dbReference type="Gene3D" id="2.60.120.10">
    <property type="entry name" value="Jelly Rolls"/>
    <property type="match status" value="1"/>
</dbReference>
<comment type="caution">
    <text evidence="6">The sequence shown here is derived from an EMBL/GenBank/DDBJ whole genome shotgun (WGS) entry which is preliminary data.</text>
</comment>
<proteinExistence type="inferred from homology"/>
<comment type="catalytic activity">
    <reaction evidence="1 5">
        <text>dTDP-4-dehydro-6-deoxy-alpha-D-glucose = dTDP-4-dehydro-beta-L-rhamnose</text>
        <dbReference type="Rhea" id="RHEA:16969"/>
        <dbReference type="ChEBI" id="CHEBI:57649"/>
        <dbReference type="ChEBI" id="CHEBI:62830"/>
        <dbReference type="EC" id="5.1.3.13"/>
    </reaction>
</comment>
<dbReference type="CDD" id="cd00438">
    <property type="entry name" value="cupin_RmlC"/>
    <property type="match status" value="1"/>
</dbReference>
<dbReference type="Proteomes" id="UP001361239">
    <property type="component" value="Unassembled WGS sequence"/>
</dbReference>
<dbReference type="InterPro" id="IPR011051">
    <property type="entry name" value="RmlC_Cupin_sf"/>
</dbReference>
<reference evidence="6 7" key="1">
    <citation type="submission" date="2024-03" db="EMBL/GenBank/DDBJ databases">
        <authorList>
            <person name="Jo J.-H."/>
        </authorList>
    </citation>
    <scope>NUCLEOTIDE SEQUENCE [LARGE SCALE GENOMIC DNA]</scope>
    <source>
        <strain evidence="6 7">PS1R-30</strain>
    </source>
</reference>
<evidence type="ECO:0000313" key="7">
    <source>
        <dbReference type="Proteomes" id="UP001361239"/>
    </source>
</evidence>
<sequence>MKFLPTAIDGAFIVEVEPWVDERGLFARTFCAETFAAQGLVSSYPQCSVSVNNSRGTLRGMHYQIAPQAEAKLVRATRGSVFDVAVDLRPDSPSYLQWASVELSAERRNAFAIPEGCAHGFLTLEHGCELIYHLSSNYAPDLARGVRWDDPLFAIDWPFAPVVIGERDATYPSYVRR</sequence>
<evidence type="ECO:0000256" key="5">
    <source>
        <dbReference type="RuleBase" id="RU364069"/>
    </source>
</evidence>